<dbReference type="PANTHER" id="PTHR42866:SF2">
    <property type="entry name" value="3-DEOXY-MANNO-OCTULOSONATE CYTIDYLYLTRANSFERASE, MITOCHONDRIAL"/>
    <property type="match status" value="1"/>
</dbReference>
<dbReference type="Pfam" id="PF02348">
    <property type="entry name" value="CTP_transf_3"/>
    <property type="match status" value="1"/>
</dbReference>
<dbReference type="CDD" id="cd02517">
    <property type="entry name" value="CMP-KDO-Synthetase"/>
    <property type="match status" value="1"/>
</dbReference>
<dbReference type="GO" id="GO:0008690">
    <property type="term" value="F:3-deoxy-manno-octulosonate cytidylyltransferase activity"/>
    <property type="evidence" value="ECO:0007669"/>
    <property type="project" value="UniProtKB-EC"/>
</dbReference>
<keyword evidence="3" id="KW-0448">Lipopolysaccharide biosynthesis</keyword>
<keyword evidence="1 4" id="KW-0808">Transferase</keyword>
<dbReference type="Proteomes" id="UP000555728">
    <property type="component" value="Unassembled WGS sequence"/>
</dbReference>
<reference evidence="4 5" key="1">
    <citation type="submission" date="2020-08" db="EMBL/GenBank/DDBJ databases">
        <title>Genome sequencing of Purple Non-Sulfur Bacteria from various extreme environments.</title>
        <authorList>
            <person name="Mayer M."/>
        </authorList>
    </citation>
    <scope>NUCLEOTIDE SEQUENCE [LARGE SCALE GENOMIC DNA]</scope>
    <source>
        <strain evidence="4 5">JA135</strain>
    </source>
</reference>
<gene>
    <name evidence="4" type="ORF">GGD88_001486</name>
</gene>
<evidence type="ECO:0000256" key="3">
    <source>
        <dbReference type="ARBA" id="ARBA00022985"/>
    </source>
</evidence>
<comment type="caution">
    <text evidence="4">The sequence shown here is derived from an EMBL/GenBank/DDBJ whole genome shotgun (WGS) entry which is preliminary data.</text>
</comment>
<dbReference type="Gene3D" id="3.90.550.10">
    <property type="entry name" value="Spore Coat Polysaccharide Biosynthesis Protein SpsA, Chain A"/>
    <property type="match status" value="1"/>
</dbReference>
<proteinExistence type="predicted"/>
<evidence type="ECO:0000313" key="5">
    <source>
        <dbReference type="Proteomes" id="UP000555728"/>
    </source>
</evidence>
<dbReference type="InterPro" id="IPR029044">
    <property type="entry name" value="Nucleotide-diphossugar_trans"/>
</dbReference>
<dbReference type="AlphaFoldDB" id="A0A7W6WJX9"/>
<accession>A0A7W6WJX9</accession>
<dbReference type="RefSeq" id="WP_184433532.1">
    <property type="nucleotide sequence ID" value="NZ_JACIGI010000009.1"/>
</dbReference>
<dbReference type="SUPFAM" id="SSF53448">
    <property type="entry name" value="Nucleotide-diphospho-sugar transferases"/>
    <property type="match status" value="1"/>
</dbReference>
<dbReference type="PANTHER" id="PTHR42866">
    <property type="entry name" value="3-DEOXY-MANNO-OCTULOSONATE CYTIDYLYLTRANSFERASE"/>
    <property type="match status" value="1"/>
</dbReference>
<organism evidence="4 5">
    <name type="scientific">Roseospira goensis</name>
    <dbReference type="NCBI Taxonomy" id="391922"/>
    <lineage>
        <taxon>Bacteria</taxon>
        <taxon>Pseudomonadati</taxon>
        <taxon>Pseudomonadota</taxon>
        <taxon>Alphaproteobacteria</taxon>
        <taxon>Rhodospirillales</taxon>
        <taxon>Rhodospirillaceae</taxon>
        <taxon>Roseospira</taxon>
    </lineage>
</organism>
<dbReference type="InterPro" id="IPR003329">
    <property type="entry name" value="Cytidylyl_trans"/>
</dbReference>
<evidence type="ECO:0000256" key="2">
    <source>
        <dbReference type="ARBA" id="ARBA00022695"/>
    </source>
</evidence>
<evidence type="ECO:0000313" key="4">
    <source>
        <dbReference type="EMBL" id="MBB4285766.1"/>
    </source>
</evidence>
<dbReference type="NCBIfam" id="TIGR00466">
    <property type="entry name" value="kdsB"/>
    <property type="match status" value="1"/>
</dbReference>
<dbReference type="EMBL" id="JACIGI010000009">
    <property type="protein sequence ID" value="MBB4285766.1"/>
    <property type="molecule type" value="Genomic_DNA"/>
</dbReference>
<keyword evidence="5" id="KW-1185">Reference proteome</keyword>
<dbReference type="NCBIfam" id="NF003948">
    <property type="entry name" value="PRK05450.1-1"/>
    <property type="match status" value="1"/>
</dbReference>
<dbReference type="InterPro" id="IPR004528">
    <property type="entry name" value="KdsB"/>
</dbReference>
<keyword evidence="2 4" id="KW-0548">Nucleotidyltransferase</keyword>
<dbReference type="EC" id="2.7.7.38" evidence="4"/>
<sequence>MPRLPLRSQPPLIVLPARMASSRLPGKPMADIAGKPMIAHVVERALAAHLGPVVVACCEEAVARAAARAGAKAVMTDPDLPSGSDRVWAAVQAVDPEGHHDLVINVQADLPTLDPVLIRDVLAPLADPAVDIATPVARITDPAELADPGVVKAAVALAPGQRVGPALYFSRQAIPSGDGPHYHHIGLYAFRRAALARFVTLPPGVLEQRERLEQLRALENHMRIDAVLVETVPLGVDTPADLERARALLAARPSADR</sequence>
<dbReference type="GO" id="GO:0009103">
    <property type="term" value="P:lipopolysaccharide biosynthetic process"/>
    <property type="evidence" value="ECO:0007669"/>
    <property type="project" value="UniProtKB-KW"/>
</dbReference>
<evidence type="ECO:0000256" key="1">
    <source>
        <dbReference type="ARBA" id="ARBA00022679"/>
    </source>
</evidence>
<name>A0A7W6WJX9_9PROT</name>
<dbReference type="GO" id="GO:0005829">
    <property type="term" value="C:cytosol"/>
    <property type="evidence" value="ECO:0007669"/>
    <property type="project" value="TreeGrafter"/>
</dbReference>
<protein>
    <submittedName>
        <fullName evidence="4">3-deoxy-manno-octulosonate cytidylyltransferase (CMP-KDO synthetase)</fullName>
        <ecNumber evidence="4">2.7.7.38</ecNumber>
    </submittedName>
</protein>
<dbReference type="NCBIfam" id="NF003952">
    <property type="entry name" value="PRK05450.1-5"/>
    <property type="match status" value="1"/>
</dbReference>